<gene>
    <name evidence="7" type="ORF">SAMN05192589_11760</name>
</gene>
<keyword evidence="5" id="KW-0560">Oxidoreductase</keyword>
<proteinExistence type="predicted"/>
<dbReference type="EMBL" id="FMZC01000017">
    <property type="protein sequence ID" value="SDE43454.1"/>
    <property type="molecule type" value="Genomic_DNA"/>
</dbReference>
<evidence type="ECO:0000256" key="5">
    <source>
        <dbReference type="ARBA" id="ARBA00023002"/>
    </source>
</evidence>
<evidence type="ECO:0000256" key="4">
    <source>
        <dbReference type="ARBA" id="ARBA00022857"/>
    </source>
</evidence>
<evidence type="ECO:0000256" key="1">
    <source>
        <dbReference type="ARBA" id="ARBA00001917"/>
    </source>
</evidence>
<dbReference type="OrthoDB" id="8985337at2"/>
<dbReference type="PANTHER" id="PTHR43303:SF4">
    <property type="entry name" value="NADPH DEHYDROGENASE C23G7.10C-RELATED"/>
    <property type="match status" value="1"/>
</dbReference>
<evidence type="ECO:0000256" key="3">
    <source>
        <dbReference type="ARBA" id="ARBA00022643"/>
    </source>
</evidence>
<dbReference type="InterPro" id="IPR044152">
    <property type="entry name" value="YqjM-like"/>
</dbReference>
<sequence length="374" mass="41122">MPGLFDRFTLKEITLRNRIAASPMCQYQADQEGRITDWHTPHYTALARGGAGLVMVEATAVSPEGRITIGDLGLWNNSHIEGLSAIAQAITKGGAVPGIQLGHAGRKGGCTPPWEGGVPITSSEPQAWQPIAPSALPLIANHPHVPRAMSLKDIHRAQQNFIDAAQRALTAGFQWLELHFAHGFLAQSFLSPHSNHRDDAYGGSLENRARFLVETIAAVRRVWPAHLPLAVRLGVLEFDGKDDANLSESITVLQWLRAEGLDLVDVGIGFSTLAPVPWTPNLLIDTAARVALETGLKATTSWLITDAKDADRAVREKKIDFVMVARRLLDNPHWPRHAALELGLLEQVLPTPYAYWLENWRPKTKPLSTELLWP</sequence>
<name>A0A1G7CVI1_9BURK</name>
<dbReference type="PANTHER" id="PTHR43303">
    <property type="entry name" value="NADPH DEHYDROGENASE C23G7.10C-RELATED"/>
    <property type="match status" value="1"/>
</dbReference>
<dbReference type="GO" id="GO:0010181">
    <property type="term" value="F:FMN binding"/>
    <property type="evidence" value="ECO:0007669"/>
    <property type="project" value="InterPro"/>
</dbReference>
<accession>A0A1G7CVI1</accession>
<evidence type="ECO:0000259" key="6">
    <source>
        <dbReference type="Pfam" id="PF00724"/>
    </source>
</evidence>
<dbReference type="CDD" id="cd02932">
    <property type="entry name" value="OYE_YqiM_FMN"/>
    <property type="match status" value="1"/>
</dbReference>
<dbReference type="GO" id="GO:0050661">
    <property type="term" value="F:NADP binding"/>
    <property type="evidence" value="ECO:0007669"/>
    <property type="project" value="InterPro"/>
</dbReference>
<dbReference type="Gene3D" id="3.20.20.70">
    <property type="entry name" value="Aldolase class I"/>
    <property type="match status" value="1"/>
</dbReference>
<evidence type="ECO:0000313" key="7">
    <source>
        <dbReference type="EMBL" id="SDE43454.1"/>
    </source>
</evidence>
<comment type="cofactor">
    <cofactor evidence="1">
        <name>FMN</name>
        <dbReference type="ChEBI" id="CHEBI:58210"/>
    </cofactor>
</comment>
<dbReference type="GO" id="GO:0003959">
    <property type="term" value="F:NADPH dehydrogenase activity"/>
    <property type="evidence" value="ECO:0007669"/>
    <property type="project" value="InterPro"/>
</dbReference>
<dbReference type="STRING" id="187868.SAMN05192589_11760"/>
<keyword evidence="4" id="KW-0521">NADP</keyword>
<protein>
    <submittedName>
        <fullName evidence="7">2,4-dienoyl-CoA reductase</fullName>
    </submittedName>
</protein>
<keyword evidence="3" id="KW-0288">FMN</keyword>
<evidence type="ECO:0000313" key="8">
    <source>
        <dbReference type="Proteomes" id="UP000198781"/>
    </source>
</evidence>
<dbReference type="Pfam" id="PF00724">
    <property type="entry name" value="Oxidored_FMN"/>
    <property type="match status" value="1"/>
</dbReference>
<evidence type="ECO:0000256" key="2">
    <source>
        <dbReference type="ARBA" id="ARBA00022630"/>
    </source>
</evidence>
<dbReference type="SUPFAM" id="SSF51395">
    <property type="entry name" value="FMN-linked oxidoreductases"/>
    <property type="match status" value="1"/>
</dbReference>
<dbReference type="Proteomes" id="UP000198781">
    <property type="component" value="Unassembled WGS sequence"/>
</dbReference>
<dbReference type="RefSeq" id="WP_092745606.1">
    <property type="nucleotide sequence ID" value="NZ_FMZC01000017.1"/>
</dbReference>
<feature type="domain" description="NADH:flavin oxidoreductase/NADH oxidase N-terminal" evidence="6">
    <location>
        <begin position="4"/>
        <end position="339"/>
    </location>
</feature>
<dbReference type="AlphaFoldDB" id="A0A1G7CVI1"/>
<organism evidence="7 8">
    <name type="scientific">Paracidovorax valerianellae</name>
    <dbReference type="NCBI Taxonomy" id="187868"/>
    <lineage>
        <taxon>Bacteria</taxon>
        <taxon>Pseudomonadati</taxon>
        <taxon>Pseudomonadota</taxon>
        <taxon>Betaproteobacteria</taxon>
        <taxon>Burkholderiales</taxon>
        <taxon>Comamonadaceae</taxon>
        <taxon>Paracidovorax</taxon>
    </lineage>
</organism>
<reference evidence="7 8" key="1">
    <citation type="submission" date="2016-10" db="EMBL/GenBank/DDBJ databases">
        <authorList>
            <person name="de Groot N.N."/>
        </authorList>
    </citation>
    <scope>NUCLEOTIDE SEQUENCE [LARGE SCALE GENOMIC DNA]</scope>
    <source>
        <strain evidence="7 8">DSM 16619</strain>
    </source>
</reference>
<dbReference type="InterPro" id="IPR013785">
    <property type="entry name" value="Aldolase_TIM"/>
</dbReference>
<keyword evidence="8" id="KW-1185">Reference proteome</keyword>
<keyword evidence="2" id="KW-0285">Flavoprotein</keyword>
<dbReference type="InterPro" id="IPR001155">
    <property type="entry name" value="OxRdtase_FMN_N"/>
</dbReference>